<keyword evidence="2" id="KW-0472">Membrane</keyword>
<dbReference type="Gene3D" id="1.10.3730.20">
    <property type="match status" value="1"/>
</dbReference>
<reference evidence="4 5" key="1">
    <citation type="submission" date="2020-02" db="EMBL/GenBank/DDBJ databases">
        <title>Whole-genome analyses of novel actinobacteria.</title>
        <authorList>
            <person name="Sahin N."/>
        </authorList>
    </citation>
    <scope>NUCLEOTIDE SEQUENCE [LARGE SCALE GENOMIC DNA]</scope>
    <source>
        <strain evidence="4 5">A7024</strain>
    </source>
</reference>
<feature type="transmembrane region" description="Helical" evidence="2">
    <location>
        <begin position="115"/>
        <end position="132"/>
    </location>
</feature>
<feature type="transmembrane region" description="Helical" evidence="2">
    <location>
        <begin position="226"/>
        <end position="248"/>
    </location>
</feature>
<feature type="transmembrane region" description="Helical" evidence="2">
    <location>
        <begin position="90"/>
        <end position="109"/>
    </location>
</feature>
<dbReference type="Pfam" id="PF00892">
    <property type="entry name" value="EamA"/>
    <property type="match status" value="2"/>
</dbReference>
<evidence type="ECO:0000256" key="2">
    <source>
        <dbReference type="SAM" id="Phobius"/>
    </source>
</evidence>
<gene>
    <name evidence="4" type="ORF">G5C51_33980</name>
</gene>
<evidence type="ECO:0000313" key="5">
    <source>
        <dbReference type="Proteomes" id="UP000481583"/>
    </source>
</evidence>
<dbReference type="EMBL" id="JAAKZV010000239">
    <property type="protein sequence ID" value="NGN68890.1"/>
    <property type="molecule type" value="Genomic_DNA"/>
</dbReference>
<organism evidence="4 5">
    <name type="scientific">Streptomyces coryli</name>
    <dbReference type="NCBI Taxonomy" id="1128680"/>
    <lineage>
        <taxon>Bacteria</taxon>
        <taxon>Bacillati</taxon>
        <taxon>Actinomycetota</taxon>
        <taxon>Actinomycetes</taxon>
        <taxon>Kitasatosporales</taxon>
        <taxon>Streptomycetaceae</taxon>
        <taxon>Streptomyces</taxon>
    </lineage>
</organism>
<feature type="domain" description="EamA" evidence="3">
    <location>
        <begin position="2"/>
        <end position="132"/>
    </location>
</feature>
<feature type="transmembrane region" description="Helical" evidence="2">
    <location>
        <begin position="201"/>
        <end position="220"/>
    </location>
</feature>
<dbReference type="InterPro" id="IPR037185">
    <property type="entry name" value="EmrE-like"/>
</dbReference>
<feature type="transmembrane region" description="Helical" evidence="2">
    <location>
        <begin position="168"/>
        <end position="189"/>
    </location>
</feature>
<feature type="transmembrane region" description="Helical" evidence="2">
    <location>
        <begin position="59"/>
        <end position="78"/>
    </location>
</feature>
<keyword evidence="5" id="KW-1185">Reference proteome</keyword>
<feature type="transmembrane region" description="Helical" evidence="2">
    <location>
        <begin position="144"/>
        <end position="162"/>
    </location>
</feature>
<proteinExistence type="inferred from homology"/>
<feature type="domain" description="EamA" evidence="3">
    <location>
        <begin position="145"/>
        <end position="271"/>
    </location>
</feature>
<name>A0A6G4UAZ7_9ACTN</name>
<dbReference type="AlphaFoldDB" id="A0A6G4UAZ7"/>
<comment type="similarity">
    <text evidence="1">Belongs to the EamA transporter family.</text>
</comment>
<evidence type="ECO:0000256" key="1">
    <source>
        <dbReference type="ARBA" id="ARBA00007362"/>
    </source>
</evidence>
<dbReference type="InterPro" id="IPR000620">
    <property type="entry name" value="EamA_dom"/>
</dbReference>
<keyword evidence="2" id="KW-1133">Transmembrane helix</keyword>
<keyword evidence="2" id="KW-0812">Transmembrane</keyword>
<dbReference type="Proteomes" id="UP000481583">
    <property type="component" value="Unassembled WGS sequence"/>
</dbReference>
<evidence type="ECO:0000313" key="4">
    <source>
        <dbReference type="EMBL" id="NGN68890.1"/>
    </source>
</evidence>
<accession>A0A6G4UAZ7</accession>
<sequence length="273" mass="26433">MGEALALASALCFGATHFLSGLSARRHHGFTVALHAQGAGLLVAVPAPAAAGTSPSPGALGWGSLSGVATGVGVGLLYRAMNSGPISTVVPVSDVTAMGVPVLAGLMVLGDRPSAPALAGIALALPAVWLVSRGAGTELAGIRPALLAGVGFAVHFLALARLPESAGLWPIAVSRAVSIAVLAPPAAAAGVPLRLPALDTVIAATAGVLGTAATTLYWLSASLQPATVAVVLAALYPAVPVLLALAFLGERCSGRQALGLAGAGGAVALIALG</sequence>
<dbReference type="RefSeq" id="WP_165243272.1">
    <property type="nucleotide sequence ID" value="NZ_JAAKZV010000239.1"/>
</dbReference>
<protein>
    <submittedName>
        <fullName evidence="4">DMT family transporter</fullName>
    </submittedName>
</protein>
<evidence type="ECO:0000259" key="3">
    <source>
        <dbReference type="Pfam" id="PF00892"/>
    </source>
</evidence>
<comment type="caution">
    <text evidence="4">The sequence shown here is derived from an EMBL/GenBank/DDBJ whole genome shotgun (WGS) entry which is preliminary data.</text>
</comment>
<dbReference type="GO" id="GO:0016020">
    <property type="term" value="C:membrane"/>
    <property type="evidence" value="ECO:0007669"/>
    <property type="project" value="InterPro"/>
</dbReference>
<dbReference type="SUPFAM" id="SSF103481">
    <property type="entry name" value="Multidrug resistance efflux transporter EmrE"/>
    <property type="match status" value="2"/>
</dbReference>